<dbReference type="AlphaFoldDB" id="A0A4R6I2X7"/>
<keyword evidence="9" id="KW-0051">Antiviral defense</keyword>
<evidence type="ECO:0000256" key="9">
    <source>
        <dbReference type="ARBA" id="ARBA00023118"/>
    </source>
</evidence>
<dbReference type="PANTHER" id="PTHR47962">
    <property type="entry name" value="ATP-DEPENDENT HELICASE LHR-RELATED-RELATED"/>
    <property type="match status" value="1"/>
</dbReference>
<dbReference type="NCBIfam" id="TIGR01596">
    <property type="entry name" value="cas3_HD"/>
    <property type="match status" value="1"/>
</dbReference>
<evidence type="ECO:0000259" key="11">
    <source>
        <dbReference type="PROSITE" id="PS51192"/>
    </source>
</evidence>
<dbReference type="GO" id="GO:0046872">
    <property type="term" value="F:metal ion binding"/>
    <property type="evidence" value="ECO:0007669"/>
    <property type="project" value="UniProtKB-KW"/>
</dbReference>
<evidence type="ECO:0000256" key="2">
    <source>
        <dbReference type="ARBA" id="ARBA00009046"/>
    </source>
</evidence>
<dbReference type="PROSITE" id="PS51192">
    <property type="entry name" value="HELICASE_ATP_BIND_1"/>
    <property type="match status" value="1"/>
</dbReference>
<name>A0A4R6I2X7_9GAMM</name>
<dbReference type="GO" id="GO:0005524">
    <property type="term" value="F:ATP binding"/>
    <property type="evidence" value="ECO:0007669"/>
    <property type="project" value="UniProtKB-KW"/>
</dbReference>
<dbReference type="Pfam" id="PF22590">
    <property type="entry name" value="Cas3-like_C_2"/>
    <property type="match status" value="1"/>
</dbReference>
<dbReference type="GO" id="GO:0003677">
    <property type="term" value="F:DNA binding"/>
    <property type="evidence" value="ECO:0007669"/>
    <property type="project" value="TreeGrafter"/>
</dbReference>
<gene>
    <name evidence="13" type="ORF">DFO68_102160</name>
</gene>
<dbReference type="GO" id="GO:0004386">
    <property type="term" value="F:helicase activity"/>
    <property type="evidence" value="ECO:0007669"/>
    <property type="project" value="UniProtKB-KW"/>
</dbReference>
<evidence type="ECO:0000256" key="10">
    <source>
        <dbReference type="SAM" id="MobiDB-lite"/>
    </source>
</evidence>
<keyword evidence="5" id="KW-0547">Nucleotide-binding</keyword>
<feature type="domain" description="Helicase ATP-binding" evidence="11">
    <location>
        <begin position="228"/>
        <end position="401"/>
    </location>
</feature>
<keyword evidence="3" id="KW-0540">Nuclease</keyword>
<dbReference type="GO" id="GO:0016887">
    <property type="term" value="F:ATP hydrolysis activity"/>
    <property type="evidence" value="ECO:0007669"/>
    <property type="project" value="TreeGrafter"/>
</dbReference>
<dbReference type="InterPro" id="IPR006674">
    <property type="entry name" value="HD_domain"/>
</dbReference>
<dbReference type="EMBL" id="SNWH01000002">
    <property type="protein sequence ID" value="TDO15328.1"/>
    <property type="molecule type" value="Genomic_DNA"/>
</dbReference>
<feature type="region of interest" description="Disordered" evidence="10">
    <location>
        <begin position="300"/>
        <end position="322"/>
    </location>
</feature>
<dbReference type="InterPro" id="IPR011545">
    <property type="entry name" value="DEAD/DEAH_box_helicase_dom"/>
</dbReference>
<evidence type="ECO:0000259" key="12">
    <source>
        <dbReference type="PROSITE" id="PS51643"/>
    </source>
</evidence>
<sequence length="744" mass="82877">MYYAHSTSAKDKSDWQTLESHLKTVSDLAAKRADRFGAAVWGEAAGLLHDIGKYSIPFQRRLEGSPERVDHSTAGAHIAIQKYPQVGHLLAYLIAGHHAGLANGRDAGERTPLKDRLEAELPALDPRWQQELSLPAQLMPPARFTPRRDRGFFQYAFLTRMLFSCLVDADFIDTEHFYALHEKGLPRARGGGPGLGVLRDALNAHLAAFKADSDVNRLRGEILTHVRSQAEKPPGRFTLTVPTGGGKTLASLAFALDHAIAHGMDRVIYVIPFTSIVEQNAAVFRHALGEHGEAAVLEHHSAFDSDAPRNRQDRDSRDKLRRDSENWDAPIIVTTAVQFFESLFAAKTSRCRKLHNIAGSVVILDEAQTLPLSLLRPSVAALDELALNYRASVVLCTATQPALAETDDPERSFIGGLRDLRELAPDPRNLYRQLERVTVRHVGTLDDEALRNELLATEQALCIVNNRRHARALFEAIADRPGAYHLTTSMCAVHRRQVLAEIRRQLKDGRPCRVVSTSLIEAGVDVDFPRVLRAEAGLDSIAQAAGRCNREGKRNLADSEVLIFATASEEWAPPPELKQFAQVSREVLRNHGNDPLSLDAIDAYFRLLYWQQGPQQLDRHALLRLIENGRLEGLPFETLEQKFRLIENTQRAVIIPFDKTARDALRELSYAEGVGGIARKLQPYTVQVPRQGFAALEGAGAIAAVEPGKFGEQFMELINMDLYNERLGLNWSEPRFRASESNIW</sequence>
<dbReference type="CDD" id="cd09641">
    <property type="entry name" value="Cas3''_I"/>
    <property type="match status" value="1"/>
</dbReference>
<evidence type="ECO:0000256" key="5">
    <source>
        <dbReference type="ARBA" id="ARBA00022741"/>
    </source>
</evidence>
<evidence type="ECO:0000256" key="4">
    <source>
        <dbReference type="ARBA" id="ARBA00022723"/>
    </source>
</evidence>
<dbReference type="CDD" id="cd17930">
    <property type="entry name" value="DEXHc_cas3"/>
    <property type="match status" value="1"/>
</dbReference>
<dbReference type="Pfam" id="PF00270">
    <property type="entry name" value="DEAD"/>
    <property type="match status" value="1"/>
</dbReference>
<keyword evidence="8" id="KW-0067">ATP-binding</keyword>
<keyword evidence="7" id="KW-0347">Helicase</keyword>
<dbReference type="SUPFAM" id="SSF109604">
    <property type="entry name" value="HD-domain/PDEase-like"/>
    <property type="match status" value="1"/>
</dbReference>
<dbReference type="Gene3D" id="1.10.3210.30">
    <property type="match status" value="1"/>
</dbReference>
<reference evidence="13 14" key="1">
    <citation type="submission" date="2019-03" db="EMBL/GenBank/DDBJ databases">
        <title>Freshwater and sediment microbial communities from various areas in North America, analyzing microbe dynamics in response to fracking.</title>
        <authorList>
            <person name="Lamendella R."/>
        </authorList>
    </citation>
    <scope>NUCLEOTIDE SEQUENCE [LARGE SCALE GENOMIC DNA]</scope>
    <source>
        <strain evidence="13 14">1_TX</strain>
    </source>
</reference>
<dbReference type="InterPro" id="IPR052511">
    <property type="entry name" value="ATP-dep_Helicase"/>
</dbReference>
<comment type="similarity">
    <text evidence="1">In the N-terminal section; belongs to the CRISPR-associated nuclease Cas3-HD family.</text>
</comment>
<dbReference type="PROSITE" id="PS51643">
    <property type="entry name" value="HD_CAS3"/>
    <property type="match status" value="1"/>
</dbReference>
<evidence type="ECO:0000256" key="1">
    <source>
        <dbReference type="ARBA" id="ARBA00006847"/>
    </source>
</evidence>
<dbReference type="InterPro" id="IPR006474">
    <property type="entry name" value="Helicase_Cas3_CRISPR-ass_core"/>
</dbReference>
<protein>
    <submittedName>
        <fullName evidence="13">CRISPR-associated Cas3 family helicase</fullName>
    </submittedName>
</protein>
<dbReference type="PANTHER" id="PTHR47962:SF5">
    <property type="entry name" value="ATP-DEPENDENT HELICASE LHR-RELATED"/>
    <property type="match status" value="1"/>
</dbReference>
<keyword evidence="4" id="KW-0479">Metal-binding</keyword>
<evidence type="ECO:0000313" key="14">
    <source>
        <dbReference type="Proteomes" id="UP000295150"/>
    </source>
</evidence>
<comment type="similarity">
    <text evidence="2">In the central section; belongs to the CRISPR-associated helicase Cas3 family.</text>
</comment>
<dbReference type="RefSeq" id="WP_243726395.1">
    <property type="nucleotide sequence ID" value="NZ_SNWH01000002.1"/>
</dbReference>
<dbReference type="Pfam" id="PF01966">
    <property type="entry name" value="HD"/>
    <property type="match status" value="1"/>
</dbReference>
<dbReference type="InterPro" id="IPR054712">
    <property type="entry name" value="Cas3-like_dom"/>
</dbReference>
<evidence type="ECO:0000256" key="6">
    <source>
        <dbReference type="ARBA" id="ARBA00022801"/>
    </source>
</evidence>
<proteinExistence type="inferred from homology"/>
<dbReference type="Proteomes" id="UP000295150">
    <property type="component" value="Unassembled WGS sequence"/>
</dbReference>
<evidence type="ECO:0000256" key="7">
    <source>
        <dbReference type="ARBA" id="ARBA00022806"/>
    </source>
</evidence>
<evidence type="ECO:0000313" key="13">
    <source>
        <dbReference type="EMBL" id="TDO15328.1"/>
    </source>
</evidence>
<keyword evidence="6" id="KW-0378">Hydrolase</keyword>
<dbReference type="InterPro" id="IPR006483">
    <property type="entry name" value="CRISPR-assoc_Cas3_HD"/>
</dbReference>
<dbReference type="NCBIfam" id="TIGR01587">
    <property type="entry name" value="cas3_core"/>
    <property type="match status" value="1"/>
</dbReference>
<evidence type="ECO:0000256" key="3">
    <source>
        <dbReference type="ARBA" id="ARBA00022722"/>
    </source>
</evidence>
<dbReference type="Gene3D" id="3.40.50.300">
    <property type="entry name" value="P-loop containing nucleotide triphosphate hydrolases"/>
    <property type="match status" value="2"/>
</dbReference>
<dbReference type="InterPro" id="IPR014001">
    <property type="entry name" value="Helicase_ATP-bd"/>
</dbReference>
<evidence type="ECO:0000256" key="8">
    <source>
        <dbReference type="ARBA" id="ARBA00022840"/>
    </source>
</evidence>
<dbReference type="GO" id="GO:0004518">
    <property type="term" value="F:nuclease activity"/>
    <property type="evidence" value="ECO:0007669"/>
    <property type="project" value="UniProtKB-KW"/>
</dbReference>
<organism evidence="13 14">
    <name type="scientific">Halomonas ventosae</name>
    <dbReference type="NCBI Taxonomy" id="229007"/>
    <lineage>
        <taxon>Bacteria</taxon>
        <taxon>Pseudomonadati</taxon>
        <taxon>Pseudomonadota</taxon>
        <taxon>Gammaproteobacteria</taxon>
        <taxon>Oceanospirillales</taxon>
        <taxon>Halomonadaceae</taxon>
        <taxon>Halomonas</taxon>
    </lineage>
</organism>
<keyword evidence="14" id="KW-1185">Reference proteome</keyword>
<accession>A0A4R6I2X7</accession>
<dbReference type="SUPFAM" id="SSF52540">
    <property type="entry name" value="P-loop containing nucleoside triphosphate hydrolases"/>
    <property type="match status" value="1"/>
</dbReference>
<dbReference type="InterPro" id="IPR038257">
    <property type="entry name" value="CRISPR-assoc_Cas3_HD_sf"/>
</dbReference>
<dbReference type="SMART" id="SM00487">
    <property type="entry name" value="DEXDc"/>
    <property type="match status" value="1"/>
</dbReference>
<dbReference type="GO" id="GO:0051607">
    <property type="term" value="P:defense response to virus"/>
    <property type="evidence" value="ECO:0007669"/>
    <property type="project" value="UniProtKB-KW"/>
</dbReference>
<comment type="caution">
    <text evidence="13">The sequence shown here is derived from an EMBL/GenBank/DDBJ whole genome shotgun (WGS) entry which is preliminary data.</text>
</comment>
<feature type="domain" description="HD Cas3-type" evidence="12">
    <location>
        <begin position="11"/>
        <end position="172"/>
    </location>
</feature>
<dbReference type="InterPro" id="IPR027417">
    <property type="entry name" value="P-loop_NTPase"/>
</dbReference>